<dbReference type="EMBL" id="BLPG01000001">
    <property type="protein sequence ID" value="GFJ87868.1"/>
    <property type="molecule type" value="Genomic_DNA"/>
</dbReference>
<keyword evidence="3" id="KW-0812">Transmembrane</keyword>
<reference evidence="4 5" key="1">
    <citation type="submission" date="2020-03" db="EMBL/GenBank/DDBJ databases">
        <title>Whole genome shotgun sequence of Phytohabitans rumicis NBRC 108638.</title>
        <authorList>
            <person name="Komaki H."/>
            <person name="Tamura T."/>
        </authorList>
    </citation>
    <scope>NUCLEOTIDE SEQUENCE [LARGE SCALE GENOMIC DNA]</scope>
    <source>
        <strain evidence="4 5">NBRC 108638</strain>
    </source>
</reference>
<evidence type="ECO:0000256" key="3">
    <source>
        <dbReference type="SAM" id="Phobius"/>
    </source>
</evidence>
<dbReference type="RefSeq" id="WP_173074997.1">
    <property type="nucleotide sequence ID" value="NZ_BAABJB010000029.1"/>
</dbReference>
<reference evidence="4 5" key="2">
    <citation type="submission" date="2020-03" db="EMBL/GenBank/DDBJ databases">
        <authorList>
            <person name="Ichikawa N."/>
            <person name="Kimura A."/>
            <person name="Kitahashi Y."/>
            <person name="Uohara A."/>
        </authorList>
    </citation>
    <scope>NUCLEOTIDE SEQUENCE [LARGE SCALE GENOMIC DNA]</scope>
    <source>
        <strain evidence="4 5">NBRC 108638</strain>
    </source>
</reference>
<feature type="coiled-coil region" evidence="1">
    <location>
        <begin position="334"/>
        <end position="389"/>
    </location>
</feature>
<evidence type="ECO:0000313" key="4">
    <source>
        <dbReference type="EMBL" id="GFJ87868.1"/>
    </source>
</evidence>
<dbReference type="Proteomes" id="UP000482960">
    <property type="component" value="Unassembled WGS sequence"/>
</dbReference>
<feature type="transmembrane region" description="Helical" evidence="3">
    <location>
        <begin position="26"/>
        <end position="44"/>
    </location>
</feature>
<keyword evidence="1" id="KW-0175">Coiled coil</keyword>
<gene>
    <name evidence="4" type="ORF">Prum_015100</name>
</gene>
<keyword evidence="3" id="KW-0472">Membrane</keyword>
<name>A0A6V8KYU5_9ACTN</name>
<keyword evidence="5" id="KW-1185">Reference proteome</keyword>
<feature type="transmembrane region" description="Helical" evidence="3">
    <location>
        <begin position="50"/>
        <end position="73"/>
    </location>
</feature>
<dbReference type="Gene3D" id="1.10.10.10">
    <property type="entry name" value="Winged helix-like DNA-binding domain superfamily/Winged helix DNA-binding domain"/>
    <property type="match status" value="1"/>
</dbReference>
<sequence length="474" mass="50329">MTRNPYAAGVDADLTRAARHTSVVRQVFYVVVLLVALTGQVLGAHEALGIPIGFAIPAVAALELGGIVVLSNADVRRRLGERATASRLLSALIAAGAVAFNLVSHSNPLMAAFFAGMSALGYLVWLMHTENQRRDRLRATGDLPPTTPAYELLGHWLRHPALTLRAKSLAKSNPDLGLYASLDAARTQVRAERRQAAIAKVLHRKIRAVVDPLTADIACATYSMDEVAARLAASADYDALTLLIGTDLHPTRLVNTDADLIAQIEQAREAEAAARAATHTARAEADRLSAEVATAVEALNAEHDRRAAAEAETATALARADAEGQRRAAADARLNDLAAQVANLRQGRQAAEAETARAVESSAALVRENEELRARLGEAEAQAARLIEQAAEAVKPARATGKRQPSAADRVAKAIARSPRASDATIAARLGLSEATVRRHRRQAVDSVSTAVESDKTRAGRVVELSERRDAAVA</sequence>
<evidence type="ECO:0000256" key="1">
    <source>
        <dbReference type="SAM" id="Coils"/>
    </source>
</evidence>
<evidence type="ECO:0000256" key="2">
    <source>
        <dbReference type="SAM" id="MobiDB-lite"/>
    </source>
</evidence>
<proteinExistence type="predicted"/>
<feature type="region of interest" description="Disordered" evidence="2">
    <location>
        <begin position="445"/>
        <end position="474"/>
    </location>
</feature>
<dbReference type="InterPro" id="IPR036388">
    <property type="entry name" value="WH-like_DNA-bd_sf"/>
</dbReference>
<feature type="compositionally biased region" description="Basic and acidic residues" evidence="2">
    <location>
        <begin position="464"/>
        <end position="474"/>
    </location>
</feature>
<evidence type="ECO:0000313" key="5">
    <source>
        <dbReference type="Proteomes" id="UP000482960"/>
    </source>
</evidence>
<accession>A0A6V8KYU5</accession>
<feature type="transmembrane region" description="Helical" evidence="3">
    <location>
        <begin position="109"/>
        <end position="128"/>
    </location>
</feature>
<keyword evidence="3" id="KW-1133">Transmembrane helix</keyword>
<comment type="caution">
    <text evidence="4">The sequence shown here is derived from an EMBL/GenBank/DDBJ whole genome shotgun (WGS) entry which is preliminary data.</text>
</comment>
<feature type="transmembrane region" description="Helical" evidence="3">
    <location>
        <begin position="85"/>
        <end position="103"/>
    </location>
</feature>
<dbReference type="AlphaFoldDB" id="A0A6V8KYU5"/>
<protein>
    <submittedName>
        <fullName evidence="4">Uncharacterized protein</fullName>
    </submittedName>
</protein>
<organism evidence="4 5">
    <name type="scientific">Phytohabitans rumicis</name>
    <dbReference type="NCBI Taxonomy" id="1076125"/>
    <lineage>
        <taxon>Bacteria</taxon>
        <taxon>Bacillati</taxon>
        <taxon>Actinomycetota</taxon>
        <taxon>Actinomycetes</taxon>
        <taxon>Micromonosporales</taxon>
        <taxon>Micromonosporaceae</taxon>
    </lineage>
</organism>